<reference evidence="6" key="1">
    <citation type="journal article" date="2021" name="PeerJ">
        <title>Extensive microbial diversity within the chicken gut microbiome revealed by metagenomics and culture.</title>
        <authorList>
            <person name="Gilroy R."/>
            <person name="Ravi A."/>
            <person name="Getino M."/>
            <person name="Pursley I."/>
            <person name="Horton D.L."/>
            <person name="Alikhan N.F."/>
            <person name="Baker D."/>
            <person name="Gharbi K."/>
            <person name="Hall N."/>
            <person name="Watson M."/>
            <person name="Adriaenssens E.M."/>
            <person name="Foster-Nyarko E."/>
            <person name="Jarju S."/>
            <person name="Secka A."/>
            <person name="Antonio M."/>
            <person name="Oren A."/>
            <person name="Chaudhuri R.R."/>
            <person name="La Ragione R."/>
            <person name="Hildebrand F."/>
            <person name="Pallen M.J."/>
        </authorList>
    </citation>
    <scope>NUCLEOTIDE SEQUENCE</scope>
    <source>
        <strain evidence="6">USAMLcec2-132</strain>
    </source>
</reference>
<dbReference type="PANTHER" id="PTHR33307:SF6">
    <property type="entry name" value="ALPHA-RHAMNOSIDASE (EUROFUNG)-RELATED"/>
    <property type="match status" value="1"/>
</dbReference>
<proteinExistence type="predicted"/>
<dbReference type="SUPFAM" id="SSF49785">
    <property type="entry name" value="Galactose-binding domain-like"/>
    <property type="match status" value="1"/>
</dbReference>
<dbReference type="InterPro" id="IPR013737">
    <property type="entry name" value="Bac_rhamnosid_N"/>
</dbReference>
<feature type="domain" description="Alpha-L-rhamnosidase concanavalin-like" evidence="3">
    <location>
        <begin position="232"/>
        <end position="329"/>
    </location>
</feature>
<dbReference type="InterPro" id="IPR008928">
    <property type="entry name" value="6-hairpin_glycosidase_sf"/>
</dbReference>
<dbReference type="Pfam" id="PF17389">
    <property type="entry name" value="Bac_rhamnosid6H"/>
    <property type="match status" value="1"/>
</dbReference>
<dbReference type="InterPro" id="IPR035396">
    <property type="entry name" value="Bac_rhamnosid6H"/>
</dbReference>
<dbReference type="Pfam" id="PF05592">
    <property type="entry name" value="Bac_rhamnosid"/>
    <property type="match status" value="1"/>
</dbReference>
<comment type="catalytic activity">
    <reaction evidence="1">
        <text>Hydrolysis of terminal non-reducing alpha-L-rhamnose residues in alpha-L-rhamnosides.</text>
        <dbReference type="EC" id="3.2.1.40"/>
    </reaction>
</comment>
<dbReference type="EC" id="3.2.1.40" evidence="2"/>
<dbReference type="Gene3D" id="2.60.120.260">
    <property type="entry name" value="Galactose-binding domain-like"/>
    <property type="match status" value="2"/>
</dbReference>
<dbReference type="PANTHER" id="PTHR33307">
    <property type="entry name" value="ALPHA-RHAMNOSIDASE (EUROFUNG)"/>
    <property type="match status" value="1"/>
</dbReference>
<dbReference type="Pfam" id="PF08531">
    <property type="entry name" value="Bac_rhamnosid_N"/>
    <property type="match status" value="1"/>
</dbReference>
<evidence type="ECO:0000313" key="6">
    <source>
        <dbReference type="EMBL" id="HJC24451.1"/>
    </source>
</evidence>
<comment type="caution">
    <text evidence="6">The sequence shown here is derived from an EMBL/GenBank/DDBJ whole genome shotgun (WGS) entry which is preliminary data.</text>
</comment>
<evidence type="ECO:0000313" key="7">
    <source>
        <dbReference type="Proteomes" id="UP000823891"/>
    </source>
</evidence>
<dbReference type="AlphaFoldDB" id="A0A9D2SRR4"/>
<sequence length="704" mass="81089">MKDKGKEWETRWICSPRFKNIKPLQLLHREWDLSFQSPDHREDLKNSHTMFRKSFQLSGKVKKAVLNISADDHYRLYVNGVYVTQGPANSYAFCYYYNQVDITEYLKTGRNIIAVHVYYQGLVNRAYNSGDYRQGMIAELWADGVQLLDSDWKCRDMKEYGRNRTIGYDTQFDEIIDNRKKLTGWETSSFDDLDWDRAAIREDDDHVFIPQPCDNVVIEKRIPVQIEKLSDGYLLDFGEELTGTFCMRAAGHAGDEVIILYGEELLSPDTAADANIRPGALVRYEMRCGCRYEDRLILVEGDNELETFEYKCFRYVQLLTEARVAMEDFQVLFRHYPFDDSKCRFHTDNPLIRQIWDICRNAVRNCCQEGFLDCPSREKGQYLGDLTVTAHALYCLTGDTDLFRKALMDFAHSTDICSGMMAVAPGSFMQEIADYSLLYPYQLLLYYHFTGDRGFLKMLYPAAEGVEKYFEQFRNDLGLLEQVNTKWNLVDWPENLRDNYDFALPHAPVGKGCHNVLNALYIGMKQCMEKLRMILQIPEDSASLPTAISESSHSKASEAERLKQTFIECFFDKKTGLFVDSTISRHSSIHANAFAAFFNLAPEENNIAAFIMKKGLCCGVFVSYFVLYGLLRLGQPRAAYELIINKSEHSWYQMLSEGATGAFEAWGKEQKWNTSLCHAWASAPIPVLTELEGMDYPFPSLIPL</sequence>
<dbReference type="InterPro" id="IPR008902">
    <property type="entry name" value="Rhamnosid_concanavalin"/>
</dbReference>
<dbReference type="GO" id="GO:0005975">
    <property type="term" value="P:carbohydrate metabolic process"/>
    <property type="evidence" value="ECO:0007669"/>
    <property type="project" value="InterPro"/>
</dbReference>
<feature type="domain" description="Alpha-L-rhamnosidase six-hairpin glycosidase" evidence="5">
    <location>
        <begin position="343"/>
        <end position="686"/>
    </location>
</feature>
<dbReference type="Proteomes" id="UP000823891">
    <property type="component" value="Unassembled WGS sequence"/>
</dbReference>
<evidence type="ECO:0000259" key="4">
    <source>
        <dbReference type="Pfam" id="PF08531"/>
    </source>
</evidence>
<protein>
    <recommendedName>
        <fullName evidence="2">alpha-L-rhamnosidase</fullName>
        <ecNumber evidence="2">3.2.1.40</ecNumber>
    </recommendedName>
</protein>
<dbReference type="EMBL" id="DWWS01000044">
    <property type="protein sequence ID" value="HJC24451.1"/>
    <property type="molecule type" value="Genomic_DNA"/>
</dbReference>
<evidence type="ECO:0000259" key="3">
    <source>
        <dbReference type="Pfam" id="PF05592"/>
    </source>
</evidence>
<dbReference type="InterPro" id="IPR008979">
    <property type="entry name" value="Galactose-bd-like_sf"/>
</dbReference>
<dbReference type="InterPro" id="IPR016007">
    <property type="entry name" value="Alpha_rhamnosid"/>
</dbReference>
<organism evidence="6 7">
    <name type="scientific">Candidatus Eisenbergiella merdavium</name>
    <dbReference type="NCBI Taxonomy" id="2838551"/>
    <lineage>
        <taxon>Bacteria</taxon>
        <taxon>Bacillati</taxon>
        <taxon>Bacillota</taxon>
        <taxon>Clostridia</taxon>
        <taxon>Lachnospirales</taxon>
        <taxon>Lachnospiraceae</taxon>
        <taxon>Eisenbergiella</taxon>
    </lineage>
</organism>
<name>A0A9D2SRR4_9FIRM</name>
<accession>A0A9D2SRR4</accession>
<dbReference type="GO" id="GO:0030596">
    <property type="term" value="F:alpha-L-rhamnosidase activity"/>
    <property type="evidence" value="ECO:0007669"/>
    <property type="project" value="UniProtKB-EC"/>
</dbReference>
<dbReference type="InterPro" id="IPR012341">
    <property type="entry name" value="6hp_glycosidase-like_sf"/>
</dbReference>
<evidence type="ECO:0000259" key="5">
    <source>
        <dbReference type="Pfam" id="PF17389"/>
    </source>
</evidence>
<keyword evidence="6" id="KW-0378">Hydrolase</keyword>
<evidence type="ECO:0000256" key="1">
    <source>
        <dbReference type="ARBA" id="ARBA00001445"/>
    </source>
</evidence>
<reference evidence="6" key="2">
    <citation type="submission" date="2021-04" db="EMBL/GenBank/DDBJ databases">
        <authorList>
            <person name="Gilroy R."/>
        </authorList>
    </citation>
    <scope>NUCLEOTIDE SEQUENCE</scope>
    <source>
        <strain evidence="6">USAMLcec2-132</strain>
    </source>
</reference>
<dbReference type="Gene3D" id="1.50.10.10">
    <property type="match status" value="1"/>
</dbReference>
<feature type="domain" description="Bacterial alpha-L-rhamnosidase N-terminal" evidence="4">
    <location>
        <begin position="60"/>
        <end position="218"/>
    </location>
</feature>
<evidence type="ECO:0000256" key="2">
    <source>
        <dbReference type="ARBA" id="ARBA00012652"/>
    </source>
</evidence>
<gene>
    <name evidence="6" type="ORF">H9761_12190</name>
</gene>
<dbReference type="SUPFAM" id="SSF48208">
    <property type="entry name" value="Six-hairpin glycosidases"/>
    <property type="match status" value="1"/>
</dbReference>